<dbReference type="PANTHER" id="PTHR24093">
    <property type="entry name" value="CATION TRANSPORTING ATPASE"/>
    <property type="match status" value="1"/>
</dbReference>
<dbReference type="PRINTS" id="PR00120">
    <property type="entry name" value="HATPASE"/>
</dbReference>
<dbReference type="Gene3D" id="3.40.1110.10">
    <property type="entry name" value="Calcium-transporting ATPase, cytoplasmic domain N"/>
    <property type="match status" value="1"/>
</dbReference>
<dbReference type="EMBL" id="CP033459">
    <property type="protein sequence ID" value="QFQ13163.1"/>
    <property type="molecule type" value="Genomic_DNA"/>
</dbReference>
<dbReference type="Proteomes" id="UP000249375">
    <property type="component" value="Chromosome"/>
</dbReference>
<feature type="transmembrane region" description="Helical" evidence="15">
    <location>
        <begin position="864"/>
        <end position="886"/>
    </location>
</feature>
<protein>
    <recommendedName>
        <fullName evidence="2">P-type Ca(2+) transporter</fullName>
        <ecNumber evidence="2">7.2.2.10</ecNumber>
    </recommendedName>
</protein>
<feature type="transmembrane region" description="Helical" evidence="15">
    <location>
        <begin position="295"/>
        <end position="322"/>
    </location>
</feature>
<reference evidence="17 18" key="1">
    <citation type="submission" date="2018-11" db="EMBL/GenBank/DDBJ databases">
        <authorList>
            <person name="Na S.W."/>
            <person name="Baik M."/>
        </authorList>
    </citation>
    <scope>NUCLEOTIDE SEQUENCE [LARGE SCALE GENOMIC DNA]</scope>
    <source>
        <strain evidence="17 18">E39</strain>
    </source>
</reference>
<dbReference type="GO" id="GO:0005524">
    <property type="term" value="F:ATP binding"/>
    <property type="evidence" value="ECO:0007669"/>
    <property type="project" value="UniProtKB-KW"/>
</dbReference>
<feature type="transmembrane region" description="Helical" evidence="15">
    <location>
        <begin position="826"/>
        <end position="844"/>
    </location>
</feature>
<dbReference type="InterPro" id="IPR023214">
    <property type="entry name" value="HAD_sf"/>
</dbReference>
<dbReference type="InterPro" id="IPR001757">
    <property type="entry name" value="P_typ_ATPase"/>
</dbReference>
<evidence type="ECO:0000256" key="14">
    <source>
        <dbReference type="ARBA" id="ARBA00023136"/>
    </source>
</evidence>
<evidence type="ECO:0000256" key="3">
    <source>
        <dbReference type="ARBA" id="ARBA00022448"/>
    </source>
</evidence>
<evidence type="ECO:0000256" key="9">
    <source>
        <dbReference type="ARBA" id="ARBA00022840"/>
    </source>
</evidence>
<dbReference type="SFLD" id="SFLDS00003">
    <property type="entry name" value="Haloacid_Dehalogenase"/>
    <property type="match status" value="1"/>
</dbReference>
<feature type="transmembrane region" description="Helical" evidence="15">
    <location>
        <begin position="768"/>
        <end position="790"/>
    </location>
</feature>
<dbReference type="GO" id="GO:0016887">
    <property type="term" value="F:ATP hydrolysis activity"/>
    <property type="evidence" value="ECO:0007669"/>
    <property type="project" value="InterPro"/>
</dbReference>
<dbReference type="Pfam" id="PF00690">
    <property type="entry name" value="Cation_ATPase_N"/>
    <property type="match status" value="1"/>
</dbReference>
<dbReference type="NCBIfam" id="TIGR01494">
    <property type="entry name" value="ATPase_P-type"/>
    <property type="match status" value="2"/>
</dbReference>
<dbReference type="SFLD" id="SFLDG00002">
    <property type="entry name" value="C1.7:_P-type_atpase_like"/>
    <property type="match status" value="1"/>
</dbReference>
<evidence type="ECO:0000256" key="8">
    <source>
        <dbReference type="ARBA" id="ARBA00022837"/>
    </source>
</evidence>
<dbReference type="NCBIfam" id="TIGR01517">
    <property type="entry name" value="ATPase-IIB_Ca"/>
    <property type="match status" value="1"/>
</dbReference>
<keyword evidence="5 15" id="KW-0812">Transmembrane</keyword>
<evidence type="ECO:0000256" key="4">
    <source>
        <dbReference type="ARBA" id="ARBA00022568"/>
    </source>
</evidence>
<dbReference type="SUPFAM" id="SSF81660">
    <property type="entry name" value="Metal cation-transporting ATPase, ATP-binding domain N"/>
    <property type="match status" value="1"/>
</dbReference>
<feature type="transmembrane region" description="Helical" evidence="15">
    <location>
        <begin position="254"/>
        <end position="275"/>
    </location>
</feature>
<keyword evidence="11" id="KW-1278">Translocase</keyword>
<evidence type="ECO:0000256" key="1">
    <source>
        <dbReference type="ARBA" id="ARBA00004127"/>
    </source>
</evidence>
<feature type="domain" description="Cation-transporting P-type ATPase N-terminal" evidence="16">
    <location>
        <begin position="2"/>
        <end position="77"/>
    </location>
</feature>
<evidence type="ECO:0000313" key="17">
    <source>
        <dbReference type="EMBL" id="QFQ13163.1"/>
    </source>
</evidence>
<accession>A0A5P8E865</accession>
<dbReference type="OrthoDB" id="1521937at2"/>
<evidence type="ECO:0000256" key="2">
    <source>
        <dbReference type="ARBA" id="ARBA00012790"/>
    </source>
</evidence>
<evidence type="ECO:0000256" key="15">
    <source>
        <dbReference type="SAM" id="Phobius"/>
    </source>
</evidence>
<evidence type="ECO:0000256" key="10">
    <source>
        <dbReference type="ARBA" id="ARBA00022842"/>
    </source>
</evidence>
<evidence type="ECO:0000259" key="16">
    <source>
        <dbReference type="SMART" id="SM00831"/>
    </source>
</evidence>
<keyword evidence="7" id="KW-0547">Nucleotide-binding</keyword>
<dbReference type="InterPro" id="IPR036412">
    <property type="entry name" value="HAD-like_sf"/>
</dbReference>
<keyword evidence="18" id="KW-1185">Reference proteome</keyword>
<dbReference type="KEGG" id="alq:C7Y71_009150"/>
<dbReference type="SUPFAM" id="SSF56784">
    <property type="entry name" value="HAD-like"/>
    <property type="match status" value="1"/>
</dbReference>
<dbReference type="SMART" id="SM00831">
    <property type="entry name" value="Cation_ATPase_N"/>
    <property type="match status" value="1"/>
</dbReference>
<feature type="transmembrane region" description="Helical" evidence="15">
    <location>
        <begin position="60"/>
        <end position="78"/>
    </location>
</feature>
<dbReference type="Gene3D" id="1.20.1110.10">
    <property type="entry name" value="Calcium-transporting ATPase, transmembrane domain"/>
    <property type="match status" value="1"/>
</dbReference>
<dbReference type="InterPro" id="IPR008250">
    <property type="entry name" value="ATPase_P-typ_transduc_dom_A_sf"/>
</dbReference>
<keyword evidence="14 15" id="KW-0472">Membrane</keyword>
<proteinExistence type="predicted"/>
<keyword evidence="8" id="KW-0106">Calcium</keyword>
<keyword evidence="4" id="KW-0109">Calcium transport</keyword>
<dbReference type="InterPro" id="IPR023298">
    <property type="entry name" value="ATPase_P-typ_TM_dom_sf"/>
</dbReference>
<dbReference type="SFLD" id="SFLDF00027">
    <property type="entry name" value="p-type_atpase"/>
    <property type="match status" value="1"/>
</dbReference>
<keyword evidence="3" id="KW-0813">Transport</keyword>
<dbReference type="PROSITE" id="PS00154">
    <property type="entry name" value="ATPASE_E1_E2"/>
    <property type="match status" value="1"/>
</dbReference>
<dbReference type="GO" id="GO:0046872">
    <property type="term" value="F:metal ion binding"/>
    <property type="evidence" value="ECO:0007669"/>
    <property type="project" value="UniProtKB-KW"/>
</dbReference>
<keyword evidence="13" id="KW-0406">Ion transport</keyword>
<evidence type="ECO:0000256" key="11">
    <source>
        <dbReference type="ARBA" id="ARBA00022967"/>
    </source>
</evidence>
<dbReference type="InterPro" id="IPR018303">
    <property type="entry name" value="ATPase_P-typ_P_site"/>
</dbReference>
<gene>
    <name evidence="17" type="ORF">C7Y71_009150</name>
</gene>
<dbReference type="InterPro" id="IPR023299">
    <property type="entry name" value="ATPase_P-typ_cyto_dom_N"/>
</dbReference>
<name>A0A5P8E865_9BACT</name>
<feature type="transmembrane region" description="Helical" evidence="15">
    <location>
        <begin position="728"/>
        <end position="747"/>
    </location>
</feature>
<dbReference type="Pfam" id="PF13246">
    <property type="entry name" value="Cation_ATPase"/>
    <property type="match status" value="1"/>
</dbReference>
<dbReference type="PANTHER" id="PTHR24093:SF369">
    <property type="entry name" value="CALCIUM-TRANSPORTING ATPASE"/>
    <property type="match status" value="1"/>
</dbReference>
<keyword evidence="6" id="KW-0479">Metal-binding</keyword>
<feature type="transmembrane region" description="Helical" evidence="15">
    <location>
        <begin position="695"/>
        <end position="716"/>
    </location>
</feature>
<dbReference type="GO" id="GO:0005388">
    <property type="term" value="F:P-type calcium transporter activity"/>
    <property type="evidence" value="ECO:0007669"/>
    <property type="project" value="UniProtKB-EC"/>
</dbReference>
<keyword evidence="9" id="KW-0067">ATP-binding</keyword>
<dbReference type="InterPro" id="IPR044492">
    <property type="entry name" value="P_typ_ATPase_HD_dom"/>
</dbReference>
<dbReference type="AlphaFoldDB" id="A0A5P8E865"/>
<dbReference type="Pfam" id="PF08282">
    <property type="entry name" value="Hydrolase_3"/>
    <property type="match status" value="1"/>
</dbReference>
<evidence type="ECO:0000313" key="18">
    <source>
        <dbReference type="Proteomes" id="UP000249375"/>
    </source>
</evidence>
<feature type="transmembrane region" description="Helical" evidence="15">
    <location>
        <begin position="84"/>
        <end position="108"/>
    </location>
</feature>
<dbReference type="InterPro" id="IPR059000">
    <property type="entry name" value="ATPase_P-type_domA"/>
</dbReference>
<feature type="transmembrane region" description="Helical" evidence="15">
    <location>
        <begin position="898"/>
        <end position="916"/>
    </location>
</feature>
<sequence length="926" mass="103476">MARYNKKYRGLTDEEVLKSRERNGSNVLTPIERDSNWKLFFERLTGPLGHFIPGWNNGDALIFILEIAAILSLIVAYLESGAKGFSVFFEPIGIIIAVFLATGVSFYFERRANKEFMLLNKVDDEEKVLVIRKGRYTKIAKKDLVVGDIIILTPGDEVPADAEILESTNLNIDESTLTGEPSCRKSAKENDFDPEATFPTNHVLRGTKVLEGHAVCNVFAVGDHTESGKVMEAVQLEDSVKTPLNEQLDRLGKYIAYASYVVAFLVIFGRVAMLIKNLDDGSSWYDFEHIDYHIQSVMLAVAIIVMAVPEGLPMAISISLAYSMQRMLKEKNLVRKMHACETMGATTVICTDKTGTLTENNMQVYETRFYALEGQRLSDDAMSLIVRESIGANSTAHLELLPNGTFQPLGNPTEGALLIWLAQNGADYLQIRSDVEILQELPFSTEWKYMATVVRSSNGKRMLYVKGAPEIVLRMCADCAGGATEDEVRRQLHDFQNQAMRTIAFACQELDEGENVISKHAVTAGRLTFLGIVAIADPVRKDVPAAVKECLDAHIAIKVITGDTACTAKKIAHQIGIWADDEDERHIITGPEFEALSDEELLEHIEDIKIVARARPLDKQRLVEILQKKGHVVAVTGDGTNDAPALKQAHVGISMGDGTSVAKEASDITIIDNSFSSICKAVLWGRSLYRNIQRFLLFQLTINVAACLTVLLGSFIGTDMPLTITQILWINLIMDTFAAMALTSLPPSREVMTEKPRQRNAFIISRPMRESIAVTGFIFAIITLFFTFSFEHIPFYKSWPDLIAKGLSEIKYLFSGALSTRHIEQYEHGLIFTIFVMFQFWNLFNAKAFMTGKSAINMKGCKTFLFIAAIILIGQILIVTFGNGFFEVKPICLWDWGIIILLTLIVVFGGEIFRLYRLFRKRRKNK</sequence>
<evidence type="ECO:0000256" key="5">
    <source>
        <dbReference type="ARBA" id="ARBA00022692"/>
    </source>
</evidence>
<evidence type="ECO:0000256" key="12">
    <source>
        <dbReference type="ARBA" id="ARBA00022989"/>
    </source>
</evidence>
<dbReference type="SUPFAM" id="SSF81653">
    <property type="entry name" value="Calcium ATPase, transduction domain A"/>
    <property type="match status" value="1"/>
</dbReference>
<keyword evidence="10" id="KW-0460">Magnesium</keyword>
<dbReference type="SUPFAM" id="SSF81665">
    <property type="entry name" value="Calcium ATPase, transmembrane domain M"/>
    <property type="match status" value="1"/>
</dbReference>
<dbReference type="PRINTS" id="PR00119">
    <property type="entry name" value="CATATPASE"/>
</dbReference>
<evidence type="ECO:0000256" key="13">
    <source>
        <dbReference type="ARBA" id="ARBA00023065"/>
    </source>
</evidence>
<dbReference type="Pfam" id="PF00689">
    <property type="entry name" value="Cation_ATPase_C"/>
    <property type="match status" value="1"/>
</dbReference>
<dbReference type="Gene3D" id="2.70.150.10">
    <property type="entry name" value="Calcium-transporting ATPase, cytoplasmic transduction domain A"/>
    <property type="match status" value="1"/>
</dbReference>
<dbReference type="RefSeq" id="WP_111898161.1">
    <property type="nucleotide sequence ID" value="NZ_CP033459.1"/>
</dbReference>
<dbReference type="InterPro" id="IPR006408">
    <property type="entry name" value="P-type_ATPase_IIB"/>
</dbReference>
<evidence type="ECO:0000256" key="6">
    <source>
        <dbReference type="ARBA" id="ARBA00022723"/>
    </source>
</evidence>
<comment type="subcellular location">
    <subcellularLocation>
        <location evidence="1">Endomembrane system</location>
        <topology evidence="1">Multi-pass membrane protein</topology>
    </subcellularLocation>
</comment>
<dbReference type="EC" id="7.2.2.10" evidence="2"/>
<dbReference type="InterPro" id="IPR004014">
    <property type="entry name" value="ATPase_P-typ_cation-transptr_N"/>
</dbReference>
<dbReference type="GO" id="GO:0012505">
    <property type="term" value="C:endomembrane system"/>
    <property type="evidence" value="ECO:0007669"/>
    <property type="project" value="UniProtKB-SubCell"/>
</dbReference>
<dbReference type="Gene3D" id="3.40.50.1000">
    <property type="entry name" value="HAD superfamily/HAD-like"/>
    <property type="match status" value="1"/>
</dbReference>
<evidence type="ECO:0000256" key="7">
    <source>
        <dbReference type="ARBA" id="ARBA00022741"/>
    </source>
</evidence>
<keyword evidence="12 15" id="KW-1133">Transmembrane helix</keyword>
<dbReference type="InterPro" id="IPR006068">
    <property type="entry name" value="ATPase_P-typ_cation-transptr_C"/>
</dbReference>
<dbReference type="GO" id="GO:0005886">
    <property type="term" value="C:plasma membrane"/>
    <property type="evidence" value="ECO:0007669"/>
    <property type="project" value="TreeGrafter"/>
</dbReference>
<organism evidence="17 18">
    <name type="scientific">Pseudoprevotella muciniphila</name>
    <dbReference type="NCBI Taxonomy" id="2133944"/>
    <lineage>
        <taxon>Bacteria</taxon>
        <taxon>Pseudomonadati</taxon>
        <taxon>Bacteroidota</taxon>
        <taxon>Bacteroidia</taxon>
        <taxon>Bacteroidales</taxon>
        <taxon>Prevotellaceae</taxon>
        <taxon>Pseudoprevotella</taxon>
    </lineage>
</organism>
<dbReference type="Pfam" id="PF00122">
    <property type="entry name" value="E1-E2_ATPase"/>
    <property type="match status" value="1"/>
</dbReference>